<dbReference type="Proteomes" id="UP000321409">
    <property type="component" value="Unassembled WGS sequence"/>
</dbReference>
<dbReference type="SMART" id="SM00850">
    <property type="entry name" value="LytTR"/>
    <property type="match status" value="1"/>
</dbReference>
<dbReference type="Gene3D" id="2.40.50.1020">
    <property type="entry name" value="LytTr DNA-binding domain"/>
    <property type="match status" value="1"/>
</dbReference>
<accession>A0ABQ0XGT1</accession>
<name>A0ABQ0XGT1_9LACO</name>
<reference evidence="2 3" key="1">
    <citation type="submission" date="2019-07" db="EMBL/GenBank/DDBJ databases">
        <title>Whole genome shotgun sequence of Lactobacillus diolivorans NBRC 107869.</title>
        <authorList>
            <person name="Hosoyama A."/>
            <person name="Uohara A."/>
            <person name="Ohji S."/>
            <person name="Ichikawa N."/>
        </authorList>
    </citation>
    <scope>NUCLEOTIDE SEQUENCE [LARGE SCALE GENOMIC DNA]</scope>
    <source>
        <strain evidence="2 3">NBRC 107869</strain>
    </source>
</reference>
<proteinExistence type="predicted"/>
<dbReference type="PROSITE" id="PS50930">
    <property type="entry name" value="HTH_LYTTR"/>
    <property type="match status" value="1"/>
</dbReference>
<dbReference type="PANTHER" id="PTHR37299:SF1">
    <property type="entry name" value="STAGE 0 SPORULATION PROTEIN A HOMOLOG"/>
    <property type="match status" value="1"/>
</dbReference>
<dbReference type="Pfam" id="PF04397">
    <property type="entry name" value="LytTR"/>
    <property type="match status" value="1"/>
</dbReference>
<dbReference type="EMBL" id="BKAB01000091">
    <property type="protein sequence ID" value="GEP25267.1"/>
    <property type="molecule type" value="Genomic_DNA"/>
</dbReference>
<comment type="caution">
    <text evidence="2">The sequence shown here is derived from an EMBL/GenBank/DDBJ whole genome shotgun (WGS) entry which is preliminary data.</text>
</comment>
<sequence length="115" mass="13970">MEEKTILLNNKNSSQLIQMNKLLFVTTSIHDHYLDFITKDETLISQGTLRELENKYSELIRCHRHILVNINAIKSIDKKYHRIYFWESQNIHCNISRRQYIKVYSAWERHVQMTF</sequence>
<dbReference type="RefSeq" id="WP_057866280.1">
    <property type="nucleotide sequence ID" value="NZ_BKAB01000091.1"/>
</dbReference>
<gene>
    <name evidence="2" type="ORF">LDI01_28600</name>
</gene>
<evidence type="ECO:0000259" key="1">
    <source>
        <dbReference type="PROSITE" id="PS50930"/>
    </source>
</evidence>
<feature type="domain" description="HTH LytTR-type" evidence="1">
    <location>
        <begin position="6"/>
        <end position="109"/>
    </location>
</feature>
<dbReference type="PANTHER" id="PTHR37299">
    <property type="entry name" value="TRANSCRIPTIONAL REGULATOR-RELATED"/>
    <property type="match status" value="1"/>
</dbReference>
<evidence type="ECO:0000313" key="2">
    <source>
        <dbReference type="EMBL" id="GEP25267.1"/>
    </source>
</evidence>
<dbReference type="InterPro" id="IPR046947">
    <property type="entry name" value="LytR-like"/>
</dbReference>
<organism evidence="2 3">
    <name type="scientific">Lentilactobacillus diolivorans</name>
    <dbReference type="NCBI Taxonomy" id="179838"/>
    <lineage>
        <taxon>Bacteria</taxon>
        <taxon>Bacillati</taxon>
        <taxon>Bacillota</taxon>
        <taxon>Bacilli</taxon>
        <taxon>Lactobacillales</taxon>
        <taxon>Lactobacillaceae</taxon>
        <taxon>Lentilactobacillus</taxon>
    </lineage>
</organism>
<evidence type="ECO:0000313" key="3">
    <source>
        <dbReference type="Proteomes" id="UP000321409"/>
    </source>
</evidence>
<keyword evidence="3" id="KW-1185">Reference proteome</keyword>
<dbReference type="InterPro" id="IPR007492">
    <property type="entry name" value="LytTR_DNA-bd_dom"/>
</dbReference>
<protein>
    <recommendedName>
        <fullName evidence="1">HTH LytTR-type domain-containing protein</fullName>
    </recommendedName>
</protein>